<dbReference type="Gene3D" id="1.10.10.880">
    <property type="entry name" value="Anti sigma-E protein RseA, N-terminal domain"/>
    <property type="match status" value="1"/>
</dbReference>
<evidence type="ECO:0000313" key="3">
    <source>
        <dbReference type="Proteomes" id="UP000235116"/>
    </source>
</evidence>
<dbReference type="Proteomes" id="UP000235116">
    <property type="component" value="Chromosome"/>
</dbReference>
<organism evidence="2 3">
    <name type="scientific">Ketobacter alkanivorans</name>
    <dbReference type="NCBI Taxonomy" id="1917421"/>
    <lineage>
        <taxon>Bacteria</taxon>
        <taxon>Pseudomonadati</taxon>
        <taxon>Pseudomonadota</taxon>
        <taxon>Gammaproteobacteria</taxon>
        <taxon>Pseudomonadales</taxon>
        <taxon>Ketobacteraceae</taxon>
        <taxon>Ketobacter</taxon>
    </lineage>
</organism>
<feature type="domain" description="Anti sigma-E protein RseA N-terminal" evidence="1">
    <location>
        <begin position="12"/>
        <end position="88"/>
    </location>
</feature>
<keyword evidence="3" id="KW-1185">Reference proteome</keyword>
<dbReference type="AlphaFoldDB" id="A0A2K9LHN3"/>
<dbReference type="GO" id="GO:0016989">
    <property type="term" value="F:sigma factor antagonist activity"/>
    <property type="evidence" value="ECO:0007669"/>
    <property type="project" value="InterPro"/>
</dbReference>
<proteinExistence type="predicted"/>
<dbReference type="Pfam" id="PF03872">
    <property type="entry name" value="RseA_N"/>
    <property type="match status" value="1"/>
</dbReference>
<dbReference type="KEGG" id="kak:Kalk_04870"/>
<dbReference type="PANTHER" id="PTHR38104">
    <property type="match status" value="1"/>
</dbReference>
<dbReference type="InterPro" id="IPR005572">
    <property type="entry name" value="Anti-sigma_E_RseA_N"/>
</dbReference>
<protein>
    <recommendedName>
        <fullName evidence="1">Anti sigma-E protein RseA N-terminal domain-containing protein</fullName>
    </recommendedName>
</protein>
<evidence type="ECO:0000259" key="1">
    <source>
        <dbReference type="Pfam" id="PF03872"/>
    </source>
</evidence>
<dbReference type="CDD" id="cd16328">
    <property type="entry name" value="RseA_N"/>
    <property type="match status" value="1"/>
</dbReference>
<evidence type="ECO:0000313" key="2">
    <source>
        <dbReference type="EMBL" id="AUM11792.1"/>
    </source>
</evidence>
<sequence length="227" mass="24027">MSMGNKDLDRSAEELSALMDGEVSELELRRVLNNIEQDQALCRKWSRYQLTSAVLRGQTAGRANGWLDVDISARVQQAIESEPKLSQSNSGKYRAATFLSKPFANVAVAASVSAAVILGWQNFAGGPSAVATGPSVASSSTVMSPVTASGSSPFMAVSQTSGPAASARVMQPEMIRYSPDLDDRLNYYLLSHSSNAAANTAAGITPYARVVTVKPHKEGASKVSAER</sequence>
<gene>
    <name evidence="2" type="ORF">Kalk_04870</name>
</gene>
<dbReference type="InterPro" id="IPR036147">
    <property type="entry name" value="Anti-sigma_E_RseA_N_sf"/>
</dbReference>
<reference evidence="3" key="1">
    <citation type="submission" date="2017-08" db="EMBL/GenBank/DDBJ databases">
        <title>Direct submision.</title>
        <authorList>
            <person name="Kim S.-J."/>
            <person name="Rhee S.-K."/>
        </authorList>
    </citation>
    <scope>NUCLEOTIDE SEQUENCE [LARGE SCALE GENOMIC DNA]</scope>
    <source>
        <strain evidence="3">GI5</strain>
    </source>
</reference>
<dbReference type="SUPFAM" id="SSF89069">
    <property type="entry name" value="N-terminal, cytoplasmic domain of anti-sigmaE factor RseA"/>
    <property type="match status" value="1"/>
</dbReference>
<dbReference type="PANTHER" id="PTHR38104:SF1">
    <property type="entry name" value="ANTI-SIGMA-E FACTOR RSEA"/>
    <property type="match status" value="1"/>
</dbReference>
<dbReference type="EMBL" id="CP022684">
    <property type="protein sequence ID" value="AUM11792.1"/>
    <property type="molecule type" value="Genomic_DNA"/>
</dbReference>
<accession>A0A2K9LHN3</accession>
<dbReference type="InterPro" id="IPR052383">
    <property type="entry name" value="Anti-sigma-E_RseA-like"/>
</dbReference>
<name>A0A2K9LHN3_9GAMM</name>